<dbReference type="Gene3D" id="3.30.420.10">
    <property type="entry name" value="Ribonuclease H-like superfamily/Ribonuclease H"/>
    <property type="match status" value="1"/>
</dbReference>
<organism evidence="3 4">
    <name type="scientific">Austropuccinia psidii MF-1</name>
    <dbReference type="NCBI Taxonomy" id="1389203"/>
    <lineage>
        <taxon>Eukaryota</taxon>
        <taxon>Fungi</taxon>
        <taxon>Dikarya</taxon>
        <taxon>Basidiomycota</taxon>
        <taxon>Pucciniomycotina</taxon>
        <taxon>Pucciniomycetes</taxon>
        <taxon>Pucciniales</taxon>
        <taxon>Sphaerophragmiaceae</taxon>
        <taxon>Austropuccinia</taxon>
    </lineage>
</organism>
<proteinExistence type="predicted"/>
<dbReference type="OrthoDB" id="2595244at2759"/>
<dbReference type="InterPro" id="IPR050951">
    <property type="entry name" value="Retrovirus_Pol_polyprotein"/>
</dbReference>
<dbReference type="GO" id="GO:0015074">
    <property type="term" value="P:DNA integration"/>
    <property type="evidence" value="ECO:0007669"/>
    <property type="project" value="InterPro"/>
</dbReference>
<gene>
    <name evidence="3" type="ORF">O181_089657</name>
</gene>
<dbReference type="SUPFAM" id="SSF53098">
    <property type="entry name" value="Ribonuclease H-like"/>
    <property type="match status" value="1"/>
</dbReference>
<dbReference type="PROSITE" id="PS50994">
    <property type="entry name" value="INTEGRASE"/>
    <property type="match status" value="1"/>
</dbReference>
<accession>A0A9Q3ITV5</accession>
<evidence type="ECO:0000313" key="3">
    <source>
        <dbReference type="EMBL" id="MBW0549942.1"/>
    </source>
</evidence>
<dbReference type="AlphaFoldDB" id="A0A9Q3ITV5"/>
<dbReference type="Pfam" id="PF24626">
    <property type="entry name" value="SH3_Tf2-1"/>
    <property type="match status" value="1"/>
</dbReference>
<keyword evidence="1" id="KW-0694">RNA-binding</keyword>
<dbReference type="PANTHER" id="PTHR37984">
    <property type="entry name" value="PROTEIN CBG26694"/>
    <property type="match status" value="1"/>
</dbReference>
<dbReference type="InterPro" id="IPR056924">
    <property type="entry name" value="SH3_Tf2-1"/>
</dbReference>
<dbReference type="InterPro" id="IPR001584">
    <property type="entry name" value="Integrase_cat-core"/>
</dbReference>
<dbReference type="EMBL" id="AVOT02055392">
    <property type="protein sequence ID" value="MBW0549942.1"/>
    <property type="molecule type" value="Genomic_DNA"/>
</dbReference>
<name>A0A9Q3ITV5_9BASI</name>
<keyword evidence="4" id="KW-1185">Reference proteome</keyword>
<dbReference type="InterPro" id="IPR036397">
    <property type="entry name" value="RNaseH_sf"/>
</dbReference>
<evidence type="ECO:0000256" key="1">
    <source>
        <dbReference type="ARBA" id="ARBA00022884"/>
    </source>
</evidence>
<dbReference type="PANTHER" id="PTHR37984:SF5">
    <property type="entry name" value="PROTEIN NYNRIN-LIKE"/>
    <property type="match status" value="1"/>
</dbReference>
<reference evidence="3" key="1">
    <citation type="submission" date="2021-03" db="EMBL/GenBank/DDBJ databases">
        <title>Draft genome sequence of rust myrtle Austropuccinia psidii MF-1, a brazilian biotype.</title>
        <authorList>
            <person name="Quecine M.C."/>
            <person name="Pachon D.M.R."/>
            <person name="Bonatelli M.L."/>
            <person name="Correr F.H."/>
            <person name="Franceschini L.M."/>
            <person name="Leite T.F."/>
            <person name="Margarido G.R.A."/>
            <person name="Almeida C.A."/>
            <person name="Ferrarezi J.A."/>
            <person name="Labate C.A."/>
        </authorList>
    </citation>
    <scope>NUCLEOTIDE SEQUENCE</scope>
    <source>
        <strain evidence="3">MF-1</strain>
    </source>
</reference>
<dbReference type="Proteomes" id="UP000765509">
    <property type="component" value="Unassembled WGS sequence"/>
</dbReference>
<protein>
    <recommendedName>
        <fullName evidence="2">Integrase catalytic domain-containing protein</fullName>
    </recommendedName>
</protein>
<comment type="caution">
    <text evidence="3">The sequence shown here is derived from an EMBL/GenBank/DDBJ whole genome shotgun (WGS) entry which is preliminary data.</text>
</comment>
<dbReference type="GO" id="GO:0005634">
    <property type="term" value="C:nucleus"/>
    <property type="evidence" value="ECO:0007669"/>
    <property type="project" value="UniProtKB-ARBA"/>
</dbReference>
<dbReference type="InterPro" id="IPR012337">
    <property type="entry name" value="RNaseH-like_sf"/>
</dbReference>
<sequence>MINIKEPSRPWEIVHMDWVTGLPSGCDRSYNAFLVISDRFSKTSIFLPCHKDYTAMDTALLIWNRVVSWTGIFTNIISDRDPKFTSALWTNLNQLFGTKLLFPTAYYPQTDGLAERMIQTLEDMVRIFCAYGLELKDCDGLTHAWCTLLTALELEYKTSIHASTNQAPAILEKGWNPKLPQDSLRKDLVEIHPTASSFKGMLDKSRKHAVRCMEDSFAYAKDKWDKSHATPDFKVGDLVLVSTTNFNNMKGCKNLKDSFAGPFVIKALHGENSVEVELSEELSNKHPTFPVSLIKPYKSSDAENSL</sequence>
<dbReference type="GO" id="GO:0003723">
    <property type="term" value="F:RNA binding"/>
    <property type="evidence" value="ECO:0007669"/>
    <property type="project" value="UniProtKB-KW"/>
</dbReference>
<evidence type="ECO:0000313" key="4">
    <source>
        <dbReference type="Proteomes" id="UP000765509"/>
    </source>
</evidence>
<feature type="domain" description="Integrase catalytic" evidence="2">
    <location>
        <begin position="6"/>
        <end position="176"/>
    </location>
</feature>
<evidence type="ECO:0000259" key="2">
    <source>
        <dbReference type="PROSITE" id="PS50994"/>
    </source>
</evidence>